<sequence length="367" mass="43331">MKSNILFLIFFLITGLLYSNNFEPINYRNAFTGEQKGKVSWEEQRDLKNPKGKVIYGTKLVLSKNRYIQGEPIQYRLYAFPKNNKSFLTRGLQDAQFTIRGENSLYIGTTFKYASLILFNEIKRNYVILPYPLLKLQGMLRKSEFLASDSSNIYYYFPNYPELQFKIKPGKYWIKLEIKEIIRDAFRYTKIDQYAYKTTKIEKGDTLTIMPGSTVVYIDTVPDSEKEAFGLYKAGRYKDLVTKYPKSVYAAPAYYGILASDIKRAINIRNSNPELREKIKIEFYNMVKNYPDYCSGEGLNIFVILVDCLLENPIYLENRMFSSTAEMETYFKKFDDLKNNEFAQWFYKDIYRGYVDLLKKVMGRYRR</sequence>
<accession>A0A660SA68</accession>
<dbReference type="EMBL" id="QNBC01000012">
    <property type="protein sequence ID" value="RKX67735.1"/>
    <property type="molecule type" value="Genomic_DNA"/>
</dbReference>
<comment type="caution">
    <text evidence="1">The sequence shown here is derived from an EMBL/GenBank/DDBJ whole genome shotgun (WGS) entry which is preliminary data.</text>
</comment>
<dbReference type="AlphaFoldDB" id="A0A660SA68"/>
<gene>
    <name evidence="1" type="ORF">DRP44_01695</name>
</gene>
<evidence type="ECO:0000313" key="1">
    <source>
        <dbReference type="EMBL" id="RKX67735.1"/>
    </source>
</evidence>
<name>A0A660SA68_UNCT6</name>
<reference evidence="1 2" key="1">
    <citation type="submission" date="2018-06" db="EMBL/GenBank/DDBJ databases">
        <title>Extensive metabolic versatility and redundancy in microbially diverse, dynamic hydrothermal sediments.</title>
        <authorList>
            <person name="Dombrowski N."/>
            <person name="Teske A."/>
            <person name="Baker B.J."/>
        </authorList>
    </citation>
    <scope>NUCLEOTIDE SEQUENCE [LARGE SCALE GENOMIC DNA]</scope>
    <source>
        <strain evidence="1">B35_G9</strain>
    </source>
</reference>
<dbReference type="Proteomes" id="UP000282321">
    <property type="component" value="Unassembled WGS sequence"/>
</dbReference>
<evidence type="ECO:0000313" key="2">
    <source>
        <dbReference type="Proteomes" id="UP000282321"/>
    </source>
</evidence>
<proteinExistence type="predicted"/>
<protein>
    <submittedName>
        <fullName evidence="1">Uncharacterized protein</fullName>
    </submittedName>
</protein>
<organism evidence="1 2">
    <name type="scientific">candidate division TA06 bacterium</name>
    <dbReference type="NCBI Taxonomy" id="2250710"/>
    <lineage>
        <taxon>Bacteria</taxon>
        <taxon>Bacteria division TA06</taxon>
    </lineage>
</organism>